<dbReference type="GO" id="GO:0098552">
    <property type="term" value="C:side of membrane"/>
    <property type="evidence" value="ECO:0007669"/>
    <property type="project" value="UniProtKB-KW"/>
</dbReference>
<dbReference type="Proteomes" id="UP000050525">
    <property type="component" value="Unassembled WGS sequence"/>
</dbReference>
<feature type="signal peptide" evidence="13">
    <location>
        <begin position="1"/>
        <end position="21"/>
    </location>
</feature>
<organism evidence="14 15">
    <name type="scientific">Alligator mississippiensis</name>
    <name type="common">American alligator</name>
    <dbReference type="NCBI Taxonomy" id="8496"/>
    <lineage>
        <taxon>Eukaryota</taxon>
        <taxon>Metazoa</taxon>
        <taxon>Chordata</taxon>
        <taxon>Craniata</taxon>
        <taxon>Vertebrata</taxon>
        <taxon>Euteleostomi</taxon>
        <taxon>Archelosauria</taxon>
        <taxon>Archosauria</taxon>
        <taxon>Crocodylia</taxon>
        <taxon>Alligatoridae</taxon>
        <taxon>Alligatorinae</taxon>
        <taxon>Alligator</taxon>
    </lineage>
</organism>
<comment type="similarity">
    <text evidence="2 11">Belongs to the glypican family.</text>
</comment>
<keyword evidence="7 12" id="KW-0472">Membrane</keyword>
<evidence type="ECO:0000256" key="6">
    <source>
        <dbReference type="ARBA" id="ARBA00022974"/>
    </source>
</evidence>
<evidence type="ECO:0000313" key="15">
    <source>
        <dbReference type="Proteomes" id="UP000050525"/>
    </source>
</evidence>
<keyword evidence="5 13" id="KW-0732">Signal</keyword>
<evidence type="ECO:0000256" key="2">
    <source>
        <dbReference type="ARBA" id="ARBA00010260"/>
    </source>
</evidence>
<keyword evidence="9 12" id="KW-0357">Heparan sulfate</keyword>
<feature type="chain" id="PRO_5007586330" evidence="13">
    <location>
        <begin position="22"/>
        <end position="136"/>
    </location>
</feature>
<dbReference type="GO" id="GO:0016477">
    <property type="term" value="P:cell migration"/>
    <property type="evidence" value="ECO:0007669"/>
    <property type="project" value="TreeGrafter"/>
</dbReference>
<evidence type="ECO:0000256" key="7">
    <source>
        <dbReference type="ARBA" id="ARBA00023136"/>
    </source>
</evidence>
<proteinExistence type="inferred from homology"/>
<evidence type="ECO:0000256" key="13">
    <source>
        <dbReference type="SAM" id="SignalP"/>
    </source>
</evidence>
<name>A0A151NS02_ALLMI</name>
<evidence type="ECO:0000256" key="9">
    <source>
        <dbReference type="ARBA" id="ARBA00023207"/>
    </source>
</evidence>
<keyword evidence="6 12" id="KW-0654">Proteoglycan</keyword>
<sequence>MGSKSLLSSILLFAVLMSGRGEHQRSCQDVLKVFQLRKIGAIKGFPETPRAGTDLQVCTSKNSTCCTKKMEERYQIAAKQDIQEVLQASSSALKFLISHNAAAFQGVPQDPKQDESSNVLPRSLYRQDLTDVCNRQ</sequence>
<evidence type="ECO:0000256" key="5">
    <source>
        <dbReference type="ARBA" id="ARBA00022729"/>
    </source>
</evidence>
<comment type="caution">
    <text evidence="14">The sequence shown here is derived from an EMBL/GenBank/DDBJ whole genome shotgun (WGS) entry which is preliminary data.</text>
</comment>
<evidence type="ECO:0000256" key="11">
    <source>
        <dbReference type="RuleBase" id="RU003518"/>
    </source>
</evidence>
<keyword evidence="10 12" id="KW-0449">Lipoprotein</keyword>
<comment type="function">
    <text evidence="12">Cell surface proteoglycan.</text>
</comment>
<dbReference type="GO" id="GO:0005576">
    <property type="term" value="C:extracellular region"/>
    <property type="evidence" value="ECO:0007669"/>
    <property type="project" value="TreeGrafter"/>
</dbReference>
<keyword evidence="4 12" id="KW-0336">GPI-anchor</keyword>
<evidence type="ECO:0000256" key="8">
    <source>
        <dbReference type="ARBA" id="ARBA00023180"/>
    </source>
</evidence>
<evidence type="ECO:0000256" key="12">
    <source>
        <dbReference type="RuleBase" id="RU003519"/>
    </source>
</evidence>
<dbReference type="GO" id="GO:0009986">
    <property type="term" value="C:cell surface"/>
    <property type="evidence" value="ECO:0007669"/>
    <property type="project" value="TreeGrafter"/>
</dbReference>
<evidence type="ECO:0000256" key="1">
    <source>
        <dbReference type="ARBA" id="ARBA00004609"/>
    </source>
</evidence>
<dbReference type="AlphaFoldDB" id="A0A151NS02"/>
<dbReference type="EMBL" id="AKHW03002195">
    <property type="protein sequence ID" value="KYO39480.1"/>
    <property type="molecule type" value="Genomic_DNA"/>
</dbReference>
<dbReference type="GO" id="GO:0005886">
    <property type="term" value="C:plasma membrane"/>
    <property type="evidence" value="ECO:0007669"/>
    <property type="project" value="UniProtKB-SubCell"/>
</dbReference>
<reference evidence="14 15" key="1">
    <citation type="journal article" date="2012" name="Genome Biol.">
        <title>Sequencing three crocodilian genomes to illuminate the evolution of archosaurs and amniotes.</title>
        <authorList>
            <person name="St John J.A."/>
            <person name="Braun E.L."/>
            <person name="Isberg S.R."/>
            <person name="Miles L.G."/>
            <person name="Chong A.Y."/>
            <person name="Gongora J."/>
            <person name="Dalzell P."/>
            <person name="Moran C."/>
            <person name="Bed'hom B."/>
            <person name="Abzhanov A."/>
            <person name="Burgess S.C."/>
            <person name="Cooksey A.M."/>
            <person name="Castoe T.A."/>
            <person name="Crawford N.G."/>
            <person name="Densmore L.D."/>
            <person name="Drew J.C."/>
            <person name="Edwards S.V."/>
            <person name="Faircloth B.C."/>
            <person name="Fujita M.K."/>
            <person name="Greenwold M.J."/>
            <person name="Hoffmann F.G."/>
            <person name="Howard J.M."/>
            <person name="Iguchi T."/>
            <person name="Janes D.E."/>
            <person name="Khan S.Y."/>
            <person name="Kohno S."/>
            <person name="de Koning A.J."/>
            <person name="Lance S.L."/>
            <person name="McCarthy F.M."/>
            <person name="McCormack J.E."/>
            <person name="Merchant M.E."/>
            <person name="Peterson D.G."/>
            <person name="Pollock D.D."/>
            <person name="Pourmand N."/>
            <person name="Raney B.J."/>
            <person name="Roessler K.A."/>
            <person name="Sanford J.R."/>
            <person name="Sawyer R.H."/>
            <person name="Schmidt C.J."/>
            <person name="Triplett E.W."/>
            <person name="Tuberville T.D."/>
            <person name="Venegas-Anaya M."/>
            <person name="Howard J.T."/>
            <person name="Jarvis E.D."/>
            <person name="Guillette L.J.Jr."/>
            <person name="Glenn T.C."/>
            <person name="Green R.E."/>
            <person name="Ray D.A."/>
        </authorList>
    </citation>
    <scope>NUCLEOTIDE SEQUENCE [LARGE SCALE GENOMIC DNA]</scope>
    <source>
        <strain evidence="14">KSC_2009_1</strain>
    </source>
</reference>
<evidence type="ECO:0000313" key="14">
    <source>
        <dbReference type="EMBL" id="KYO39480.1"/>
    </source>
</evidence>
<keyword evidence="3" id="KW-1003">Cell membrane</keyword>
<gene>
    <name evidence="14" type="primary">GPC5</name>
    <name evidence="14" type="ORF">Y1Q_0021117</name>
</gene>
<protein>
    <submittedName>
        <fullName evidence="14">Glypican-5 isoform E</fullName>
    </submittedName>
</protein>
<dbReference type="GO" id="GO:1905475">
    <property type="term" value="P:regulation of protein localization to membrane"/>
    <property type="evidence" value="ECO:0007669"/>
    <property type="project" value="TreeGrafter"/>
</dbReference>
<dbReference type="PANTHER" id="PTHR10822:SF12">
    <property type="entry name" value="GLYPICAN-5"/>
    <property type="match status" value="1"/>
</dbReference>
<keyword evidence="15" id="KW-1185">Reference proteome</keyword>
<dbReference type="PANTHER" id="PTHR10822">
    <property type="entry name" value="GLYPICAN"/>
    <property type="match status" value="1"/>
</dbReference>
<evidence type="ECO:0000256" key="4">
    <source>
        <dbReference type="ARBA" id="ARBA00022622"/>
    </source>
</evidence>
<evidence type="ECO:0000256" key="3">
    <source>
        <dbReference type="ARBA" id="ARBA00022475"/>
    </source>
</evidence>
<evidence type="ECO:0000256" key="10">
    <source>
        <dbReference type="ARBA" id="ARBA00023288"/>
    </source>
</evidence>
<dbReference type="GO" id="GO:0090263">
    <property type="term" value="P:positive regulation of canonical Wnt signaling pathway"/>
    <property type="evidence" value="ECO:0007669"/>
    <property type="project" value="TreeGrafter"/>
</dbReference>
<accession>A0A151NS02</accession>
<dbReference type="InterPro" id="IPR001863">
    <property type="entry name" value="Glypican"/>
</dbReference>
<dbReference type="Pfam" id="PF01153">
    <property type="entry name" value="Glypican"/>
    <property type="match status" value="1"/>
</dbReference>
<keyword evidence="8" id="KW-0325">Glycoprotein</keyword>
<comment type="subcellular location">
    <subcellularLocation>
        <location evidence="1 12">Cell membrane</location>
        <topology evidence="1 12">Lipid-anchor</topology>
        <topology evidence="1 12">GPI-anchor</topology>
    </subcellularLocation>
</comment>